<dbReference type="GO" id="GO:0016020">
    <property type="term" value="C:membrane"/>
    <property type="evidence" value="ECO:0007669"/>
    <property type="project" value="UniProtKB-SubCell"/>
</dbReference>
<dbReference type="GO" id="GO:0006031">
    <property type="term" value="P:chitin biosynthetic process"/>
    <property type="evidence" value="ECO:0007669"/>
    <property type="project" value="TreeGrafter"/>
</dbReference>
<feature type="compositionally biased region" description="Basic and acidic residues" evidence="12">
    <location>
        <begin position="47"/>
        <end position="59"/>
    </location>
</feature>
<feature type="region of interest" description="Disordered" evidence="12">
    <location>
        <begin position="1426"/>
        <end position="1577"/>
    </location>
</feature>
<sequence>MDEHFSRRKPIPPLYDESHDTEPLFTSEEPEEGVQRYTLEDAPVTPEPRRRFGLRDTTGHDQLSALPSFPATGMMRFSEEDRAVLSPISERPERQSSKASSSARSGSTVVVDRPQSVGAFDQVMQSVEPSYPAQPAWGQEDYSQQQQLPQQYPAGYHVPFPTGPSFVSQPSLSQQPTGFTQLQHTGTDQSASWQQVGTDQTESWQHTGTTFGQTPSYQNTGFTQSVQHTGASYSQQYPVAAHNYQQTTGGSLPVPQQQPMGYSTSIYSSPSNVRSRTTPERPNGGYSMYPSPAHAEAYGRHSRSSYNTRSRSASPTSFKGNDSMEYDMVPDATVLKFDQDMAQEQQKTGQSNYGYKQVRGLNFNSKGGVEHIPIDKDNPFDVSLGDIGKKYDSDEETGEMVSLKHHYDDLAHPSDTQHFGPAPEGRMMRRHKTKKRVPLTAGHLVIELPIPDRLVLPKRGTEEMMTTRYTAVTCDPDDFESSQYSLRQNLYGRSTELFIAITMYNEDEVLFCRTLYGVMKNISHLCSRRSSMTWGPDSWKKVVVCIIADGRKHVHPRVLDCLSALGVYQGEGGHMKNIVADKEVTAHLFEYTTSVALDPDMHFKYPDPAKKGGPGIVPTQILFCLKEKNKKKINSHRWFFNAFAPLLQPNVCILIDVGTRPGTKSLYHLWKTFDVSSNVGGACGEIAAYKGKRWKALLNPLGMFDILTSEAELNLSHSVAAQNFEYKISNILDKPTESMFGYISVLPGAFSAYRYIALLNDKNGEGPLASYFKGEVLNGRTQDIFTSNMYLAEDRILCFELIAKKNSNWVLRYVKSAIGETDVPDTLAEFISQRRRWLNGSFFAAVYSIAHVRQIMQSGHGTIRKMTLLVETVYNTIGLVISWFAIVSLLHRVVGQKLRSDQGNFYIFFVILTSSLEDPAFKINGIKYVNLVMQYGYGAIIVTTFLISMGNKPRAVPWKYKVPAILFAILAVYLIICGALCTYRASLNPHGLNGQMLLSLLVTYGVYFLSSLLAFDPWHLFTSAIPYFLMAPLYINLLNTFAFANLDDISWGTKETGHEQLDLGTVQATKDNKIVEVELAEAPADRNSAYMDALHRLKVRKPPVTRKGGSTDAEKEQAAKDYYASVRTNVLLAWVLSNGVLAAGILSGGNPSSTFTQAMGSEGNLSKTRAYMVFILAFVAITSIVRGSTIGSNRMSTRERRGGKSKGPHSASASASTKSSHSPVPVPSPTTTTPGTTTTTTTAATTTGQTAMANRRRQDDGDEGVEENKARGNKRPKDVVGKTKKTAEDVPMPVSYTNHDDDEEGSVTRCVCGSDEEDFGNFMIQCEQCSVWQHGVCMGVANVDESPEHYYCEMCRPENHAGLLRDLKKTKYAKPASPLVVTHAALPARSASPTATSKPPKSPKRRNTMNSRDAAYDEATAQAILLSIQQDPDIEESTNPKRKRKRTRDVEDDDILKPKRTTLSPPVSTTSDRPPTTMADTPSVPTPAPKPDQSVTGGRAVKRRKEKDLDVDGKPKHPNQYTYRSGAKVPPSSRRPGNNDSAPYPSGGTRRGAAAAAAAAAAAERAPSPSPLPTSWSLPDHLSHLADLLPTPLPRGVSVRTSAGADLSIEKNAKIRWPGKRTTIGDMRKRVRGMLEWVGRAQAEAIDRAKRVEELERARRENERLMRETEPEPEVVVHDESANGPASGSGSSAISSLPPTGSLAPVKLPDVQSVPAVSTLQLLESLTRDLLGFQERFSDGGRLSERERRGRGGDVD</sequence>
<feature type="compositionally biased region" description="Polar residues" evidence="12">
    <location>
        <begin position="304"/>
        <end position="320"/>
    </location>
</feature>
<feature type="transmembrane region" description="Helical" evidence="13">
    <location>
        <begin position="995"/>
        <end position="1015"/>
    </location>
</feature>
<proteinExistence type="predicted"/>
<reference evidence="15" key="1">
    <citation type="submission" date="2020-09" db="EMBL/GenBank/DDBJ databases">
        <title>Comparative genome analyses of four rice-infecting Rhizoctonia solani isolates reveal extensive enrichment of homogalacturonan modification genes.</title>
        <authorList>
            <person name="Lee D.-Y."/>
            <person name="Jeon J."/>
            <person name="Kim K.-T."/>
            <person name="Cheong K."/>
            <person name="Song H."/>
            <person name="Choi G."/>
            <person name="Ko J."/>
            <person name="Opiyo S.O."/>
            <person name="Zuo S."/>
            <person name="Madhav S."/>
            <person name="Lee Y.-H."/>
            <person name="Wang G.-L."/>
        </authorList>
    </citation>
    <scope>NUCLEOTIDE SEQUENCE</scope>
    <source>
        <strain evidence="15">AG1-IA WGL</strain>
    </source>
</reference>
<feature type="compositionally biased region" description="Low complexity" evidence="12">
    <location>
        <begin position="1210"/>
        <end position="1248"/>
    </location>
</feature>
<feature type="region of interest" description="Disordered" evidence="12">
    <location>
        <begin position="264"/>
        <end position="284"/>
    </location>
</feature>
<dbReference type="PROSITE" id="PS01359">
    <property type="entry name" value="ZF_PHD_1"/>
    <property type="match status" value="1"/>
</dbReference>
<feature type="region of interest" description="Disordered" evidence="12">
    <location>
        <begin position="1383"/>
        <end position="1409"/>
    </location>
</feature>
<dbReference type="Pfam" id="PF20826">
    <property type="entry name" value="PHD_5"/>
    <property type="match status" value="1"/>
</dbReference>
<feature type="compositionally biased region" description="Low complexity" evidence="12">
    <location>
        <begin position="1553"/>
        <end position="1563"/>
    </location>
</feature>
<feature type="transmembrane region" description="Helical" evidence="13">
    <location>
        <begin position="1130"/>
        <end position="1150"/>
    </location>
</feature>
<dbReference type="GO" id="GO:0030428">
    <property type="term" value="C:cell septum"/>
    <property type="evidence" value="ECO:0007669"/>
    <property type="project" value="TreeGrafter"/>
</dbReference>
<feature type="region of interest" description="Disordered" evidence="12">
    <location>
        <begin position="1"/>
        <end position="148"/>
    </location>
</feature>
<feature type="region of interest" description="Disordered" evidence="12">
    <location>
        <begin position="1192"/>
        <end position="1285"/>
    </location>
</feature>
<dbReference type="InterPro" id="IPR013083">
    <property type="entry name" value="Znf_RING/FYVE/PHD"/>
</dbReference>
<evidence type="ECO:0000256" key="2">
    <source>
        <dbReference type="ARBA" id="ARBA00022692"/>
    </source>
</evidence>
<feature type="compositionally biased region" description="Polar residues" evidence="12">
    <location>
        <begin position="1461"/>
        <end position="1480"/>
    </location>
</feature>
<protein>
    <submittedName>
        <fullName evidence="15">Chitin synthase</fullName>
    </submittedName>
</protein>
<evidence type="ECO:0000313" key="15">
    <source>
        <dbReference type="EMBL" id="KAF8705985.1"/>
    </source>
</evidence>
<comment type="caution">
    <text evidence="15">The sequence shown here is derived from an EMBL/GenBank/DDBJ whole genome shotgun (WGS) entry which is preliminary data.</text>
</comment>
<keyword evidence="5" id="KW-0862">Zinc</keyword>
<feature type="domain" description="PHD-type" evidence="14">
    <location>
        <begin position="1307"/>
        <end position="1358"/>
    </location>
</feature>
<keyword evidence="8" id="KW-0961">Cell wall biogenesis/degradation</keyword>
<dbReference type="SMART" id="SM00249">
    <property type="entry name" value="PHD"/>
    <property type="match status" value="1"/>
</dbReference>
<dbReference type="GO" id="GO:0008270">
    <property type="term" value="F:zinc ion binding"/>
    <property type="evidence" value="ECO:0007669"/>
    <property type="project" value="UniProtKB-KW"/>
</dbReference>
<comment type="catalytic activity">
    <reaction evidence="10">
        <text>[(1-&gt;4)-N-acetyl-beta-D-glucosaminyl](n) + UDP-N-acetyl-alpha-D-glucosamine = [(1-&gt;4)-N-acetyl-beta-D-glucosaminyl](n+1) + UDP + H(+)</text>
        <dbReference type="Rhea" id="RHEA:16637"/>
        <dbReference type="Rhea" id="RHEA-COMP:9593"/>
        <dbReference type="Rhea" id="RHEA-COMP:9595"/>
        <dbReference type="ChEBI" id="CHEBI:15378"/>
        <dbReference type="ChEBI" id="CHEBI:17029"/>
        <dbReference type="ChEBI" id="CHEBI:57705"/>
        <dbReference type="ChEBI" id="CHEBI:58223"/>
        <dbReference type="EC" id="2.4.1.16"/>
    </reaction>
</comment>
<keyword evidence="2 13" id="KW-0812">Transmembrane</keyword>
<dbReference type="InterPro" id="IPR001965">
    <property type="entry name" value="Znf_PHD"/>
</dbReference>
<feature type="region of interest" description="Disordered" evidence="12">
    <location>
        <begin position="1737"/>
        <end position="1756"/>
    </location>
</feature>
<comment type="function">
    <text evidence="9">Polymerizes chitin, a structural polymer of the cell wall and septum, by transferring the sugar moiety of UDP-GlcNAc to the non-reducing end of the growing chitin polymer.</text>
</comment>
<feature type="compositionally biased region" description="Low complexity" evidence="12">
    <location>
        <begin position="97"/>
        <end position="107"/>
    </location>
</feature>
<evidence type="ECO:0000256" key="13">
    <source>
        <dbReference type="SAM" id="Phobius"/>
    </source>
</evidence>
<keyword evidence="3" id="KW-0479">Metal-binding</keyword>
<evidence type="ECO:0000256" key="8">
    <source>
        <dbReference type="ARBA" id="ARBA00023316"/>
    </source>
</evidence>
<feature type="compositionally biased region" description="Basic residues" evidence="12">
    <location>
        <begin position="1"/>
        <end position="10"/>
    </location>
</feature>
<dbReference type="Pfam" id="PF08407">
    <property type="entry name" value="Chitin_synth_1N"/>
    <property type="match status" value="1"/>
</dbReference>
<evidence type="ECO:0000259" key="14">
    <source>
        <dbReference type="PROSITE" id="PS50016"/>
    </source>
</evidence>
<dbReference type="CDD" id="cd04190">
    <property type="entry name" value="Chitin_synth_C"/>
    <property type="match status" value="1"/>
</dbReference>
<dbReference type="OrthoDB" id="26569at2759"/>
<dbReference type="PANTHER" id="PTHR22914">
    <property type="entry name" value="CHITIN SYNTHASE"/>
    <property type="match status" value="1"/>
</dbReference>
<gene>
    <name evidence="15" type="ORF">RHS03_05115</name>
</gene>
<feature type="compositionally biased region" description="Basic and acidic residues" evidence="12">
    <location>
        <begin position="1663"/>
        <end position="1681"/>
    </location>
</feature>
<dbReference type="Pfam" id="PF01644">
    <property type="entry name" value="Chitin_synth_1"/>
    <property type="match status" value="1"/>
</dbReference>
<dbReference type="GO" id="GO:0004100">
    <property type="term" value="F:chitin synthase activity"/>
    <property type="evidence" value="ECO:0007669"/>
    <property type="project" value="UniProtKB-EC"/>
</dbReference>
<dbReference type="PROSITE" id="PS50016">
    <property type="entry name" value="ZF_PHD_2"/>
    <property type="match status" value="1"/>
</dbReference>
<keyword evidence="7 13" id="KW-0472">Membrane</keyword>
<dbReference type="CDD" id="cd15550">
    <property type="entry name" value="PHD_MLL5"/>
    <property type="match status" value="1"/>
</dbReference>
<keyword evidence="6 13" id="KW-1133">Transmembrane helix</keyword>
<feature type="compositionally biased region" description="Basic and acidic residues" evidence="12">
    <location>
        <begin position="1266"/>
        <end position="1285"/>
    </location>
</feature>
<keyword evidence="4 11" id="KW-0863">Zinc-finger</keyword>
<evidence type="ECO:0000256" key="1">
    <source>
        <dbReference type="ARBA" id="ARBA00004141"/>
    </source>
</evidence>
<feature type="compositionally biased region" description="Basic and acidic residues" evidence="12">
    <location>
        <begin position="1506"/>
        <end position="1515"/>
    </location>
</feature>
<dbReference type="Proteomes" id="UP000602905">
    <property type="component" value="Unassembled WGS sequence"/>
</dbReference>
<feature type="compositionally biased region" description="Low complexity" evidence="12">
    <location>
        <begin position="1682"/>
        <end position="1698"/>
    </location>
</feature>
<dbReference type="InterPro" id="IPR013616">
    <property type="entry name" value="Chitin_synth_N"/>
</dbReference>
<accession>A0A8H7HT42</accession>
<dbReference type="InterPro" id="IPR004835">
    <property type="entry name" value="Chitin_synth"/>
</dbReference>
<dbReference type="InterPro" id="IPR019787">
    <property type="entry name" value="Znf_PHD-finger"/>
</dbReference>
<evidence type="ECO:0000256" key="12">
    <source>
        <dbReference type="SAM" id="MobiDB-lite"/>
    </source>
</evidence>
<feature type="non-terminal residue" evidence="15">
    <location>
        <position position="1"/>
    </location>
</feature>
<feature type="transmembrane region" description="Helical" evidence="13">
    <location>
        <begin position="928"/>
        <end position="950"/>
    </location>
</feature>
<feature type="region of interest" description="Disordered" evidence="12">
    <location>
        <begin position="296"/>
        <end position="325"/>
    </location>
</feature>
<dbReference type="InterPro" id="IPR011011">
    <property type="entry name" value="Znf_FYVE_PHD"/>
</dbReference>
<feature type="region of interest" description="Disordered" evidence="12">
    <location>
        <begin position="1663"/>
        <end position="1698"/>
    </location>
</feature>
<feature type="transmembrane region" description="Helical" evidence="13">
    <location>
        <begin position="868"/>
        <end position="891"/>
    </location>
</feature>
<evidence type="ECO:0000256" key="3">
    <source>
        <dbReference type="ARBA" id="ARBA00022723"/>
    </source>
</evidence>
<feature type="transmembrane region" description="Helical" evidence="13">
    <location>
        <begin position="1170"/>
        <end position="1191"/>
    </location>
</feature>
<dbReference type="InterPro" id="IPR019786">
    <property type="entry name" value="Zinc_finger_PHD-type_CS"/>
</dbReference>
<evidence type="ECO:0000256" key="9">
    <source>
        <dbReference type="ARBA" id="ARBA00024009"/>
    </source>
</evidence>
<feature type="transmembrane region" description="Helical" evidence="13">
    <location>
        <begin position="962"/>
        <end position="983"/>
    </location>
</feature>
<dbReference type="EMBL" id="JACYCD010000052">
    <property type="protein sequence ID" value="KAF8705985.1"/>
    <property type="molecule type" value="Genomic_DNA"/>
</dbReference>
<evidence type="ECO:0000256" key="4">
    <source>
        <dbReference type="ARBA" id="ARBA00022771"/>
    </source>
</evidence>
<evidence type="ECO:0000256" key="11">
    <source>
        <dbReference type="PROSITE-ProRule" id="PRU00146"/>
    </source>
</evidence>
<evidence type="ECO:0000256" key="10">
    <source>
        <dbReference type="ARBA" id="ARBA00048014"/>
    </source>
</evidence>
<name>A0A8H7HT42_9AGAM</name>
<comment type="subcellular location">
    <subcellularLocation>
        <location evidence="1">Membrane</location>
        <topology evidence="1">Multi-pass membrane protein</topology>
    </subcellularLocation>
</comment>
<evidence type="ECO:0000256" key="7">
    <source>
        <dbReference type="ARBA" id="ARBA00023136"/>
    </source>
</evidence>
<dbReference type="SUPFAM" id="SSF57903">
    <property type="entry name" value="FYVE/PHD zinc finger"/>
    <property type="match status" value="1"/>
</dbReference>
<evidence type="ECO:0000256" key="5">
    <source>
        <dbReference type="ARBA" id="ARBA00022833"/>
    </source>
</evidence>
<feature type="compositionally biased region" description="Polar residues" evidence="12">
    <location>
        <begin position="264"/>
        <end position="276"/>
    </location>
</feature>
<dbReference type="GO" id="GO:0071555">
    <property type="term" value="P:cell wall organization"/>
    <property type="evidence" value="ECO:0007669"/>
    <property type="project" value="UniProtKB-KW"/>
</dbReference>
<feature type="compositionally biased region" description="Low complexity" evidence="12">
    <location>
        <begin position="1387"/>
        <end position="1399"/>
    </location>
</feature>
<evidence type="ECO:0000313" key="16">
    <source>
        <dbReference type="Proteomes" id="UP000602905"/>
    </source>
</evidence>
<dbReference type="GO" id="GO:0071944">
    <property type="term" value="C:cell periphery"/>
    <property type="evidence" value="ECO:0007669"/>
    <property type="project" value="TreeGrafter"/>
</dbReference>
<dbReference type="PANTHER" id="PTHR22914:SF38">
    <property type="entry name" value="CHITIN SYNTHASE 2"/>
    <property type="match status" value="1"/>
</dbReference>
<evidence type="ECO:0000256" key="6">
    <source>
        <dbReference type="ARBA" id="ARBA00022989"/>
    </source>
</evidence>
<organism evidence="15 16">
    <name type="scientific">Rhizoctonia solani</name>
    <dbReference type="NCBI Taxonomy" id="456999"/>
    <lineage>
        <taxon>Eukaryota</taxon>
        <taxon>Fungi</taxon>
        <taxon>Dikarya</taxon>
        <taxon>Basidiomycota</taxon>
        <taxon>Agaricomycotina</taxon>
        <taxon>Agaricomycetes</taxon>
        <taxon>Cantharellales</taxon>
        <taxon>Ceratobasidiaceae</taxon>
        <taxon>Rhizoctonia</taxon>
    </lineage>
</organism>
<feature type="transmembrane region" description="Helical" evidence="13">
    <location>
        <begin position="1027"/>
        <end position="1046"/>
    </location>
</feature>
<dbReference type="Gene3D" id="3.30.40.10">
    <property type="entry name" value="Zinc/RING finger domain, C3HC4 (zinc finger)"/>
    <property type="match status" value="1"/>
</dbReference>